<proteinExistence type="predicted"/>
<dbReference type="EMBL" id="CAJGYO010000013">
    <property type="protein sequence ID" value="CAD6264945.1"/>
    <property type="molecule type" value="Genomic_DNA"/>
</dbReference>
<gene>
    <name evidence="2" type="ORF">NCGR_LOCUS48250</name>
</gene>
<comment type="caution">
    <text evidence="2">The sequence shown here is derived from an EMBL/GenBank/DDBJ whole genome shotgun (WGS) entry which is preliminary data.</text>
</comment>
<evidence type="ECO:0000313" key="3">
    <source>
        <dbReference type="Proteomes" id="UP000604825"/>
    </source>
</evidence>
<protein>
    <submittedName>
        <fullName evidence="2">Uncharacterized protein</fullName>
    </submittedName>
</protein>
<sequence length="98" mass="10698">MAKKPSPAAVTHSLSAQLTALQSPESRAFLSKKKPSAAAMERQQEAARRTLPRRGQIKARIFASLFRCVVPEAPARKEKECGKNKDGSNNRRRVSPGG</sequence>
<keyword evidence="3" id="KW-1185">Reference proteome</keyword>
<feature type="region of interest" description="Disordered" evidence="1">
    <location>
        <begin position="75"/>
        <end position="98"/>
    </location>
</feature>
<dbReference type="AlphaFoldDB" id="A0A811R4H2"/>
<accession>A0A811R4H2</accession>
<organism evidence="2 3">
    <name type="scientific">Miscanthus lutarioriparius</name>
    <dbReference type="NCBI Taxonomy" id="422564"/>
    <lineage>
        <taxon>Eukaryota</taxon>
        <taxon>Viridiplantae</taxon>
        <taxon>Streptophyta</taxon>
        <taxon>Embryophyta</taxon>
        <taxon>Tracheophyta</taxon>
        <taxon>Spermatophyta</taxon>
        <taxon>Magnoliopsida</taxon>
        <taxon>Liliopsida</taxon>
        <taxon>Poales</taxon>
        <taxon>Poaceae</taxon>
        <taxon>PACMAD clade</taxon>
        <taxon>Panicoideae</taxon>
        <taxon>Andropogonodae</taxon>
        <taxon>Andropogoneae</taxon>
        <taxon>Saccharinae</taxon>
        <taxon>Miscanthus</taxon>
    </lineage>
</organism>
<name>A0A811R4H2_9POAL</name>
<evidence type="ECO:0000313" key="2">
    <source>
        <dbReference type="EMBL" id="CAD6264945.1"/>
    </source>
</evidence>
<dbReference type="Proteomes" id="UP000604825">
    <property type="component" value="Unassembled WGS sequence"/>
</dbReference>
<feature type="compositionally biased region" description="Basic and acidic residues" evidence="1">
    <location>
        <begin position="75"/>
        <end position="89"/>
    </location>
</feature>
<feature type="region of interest" description="Disordered" evidence="1">
    <location>
        <begin position="20"/>
        <end position="52"/>
    </location>
</feature>
<reference evidence="2" key="1">
    <citation type="submission" date="2020-10" db="EMBL/GenBank/DDBJ databases">
        <authorList>
            <person name="Han B."/>
            <person name="Lu T."/>
            <person name="Zhao Q."/>
            <person name="Huang X."/>
            <person name="Zhao Y."/>
        </authorList>
    </citation>
    <scope>NUCLEOTIDE SEQUENCE</scope>
</reference>
<dbReference type="OrthoDB" id="743446at2759"/>
<evidence type="ECO:0000256" key="1">
    <source>
        <dbReference type="SAM" id="MobiDB-lite"/>
    </source>
</evidence>